<dbReference type="SUPFAM" id="SSF46785">
    <property type="entry name" value="Winged helix' DNA-binding domain"/>
    <property type="match status" value="1"/>
</dbReference>
<proteinExistence type="predicted"/>
<dbReference type="EMBL" id="QSLN01000035">
    <property type="protein sequence ID" value="RDV80507.1"/>
    <property type="molecule type" value="Genomic_DNA"/>
</dbReference>
<dbReference type="AlphaFoldDB" id="A0A3D8P0Q9"/>
<accession>A0A3D8P0Q9</accession>
<comment type="caution">
    <text evidence="1">The sequence shown here is derived from an EMBL/GenBank/DDBJ whole genome shotgun (WGS) entry which is preliminary data.</text>
</comment>
<evidence type="ECO:0008006" key="3">
    <source>
        <dbReference type="Google" id="ProtNLM"/>
    </source>
</evidence>
<name>A0A3D8P0Q9_9THEO</name>
<reference evidence="1 2" key="1">
    <citation type="submission" date="2018-08" db="EMBL/GenBank/DDBJ databases">
        <title>Form III RuBisCO-mediated autotrophy in Thermodesulfobium bacteria.</title>
        <authorList>
            <person name="Toshchakov S.V."/>
            <person name="Kublanov I.V."/>
            <person name="Frolov E."/>
            <person name="Bonch-Osmolovskaya E.A."/>
            <person name="Tourova T.P."/>
            <person name="Chernych N.A."/>
            <person name="Lebedinsky A.V."/>
        </authorList>
    </citation>
    <scope>NUCLEOTIDE SEQUENCE [LARGE SCALE GENOMIC DNA]</scope>
    <source>
        <strain evidence="1 2">SR</strain>
    </source>
</reference>
<dbReference type="Gene3D" id="1.10.10.10">
    <property type="entry name" value="Winged helix-like DNA-binding domain superfamily/Winged helix DNA-binding domain"/>
    <property type="match status" value="1"/>
</dbReference>
<protein>
    <recommendedName>
        <fullName evidence="3">ArsR family transcriptional regulator</fullName>
    </recommendedName>
</protein>
<organism evidence="1 2">
    <name type="scientific">Ammonifex thiophilus</name>
    <dbReference type="NCBI Taxonomy" id="444093"/>
    <lineage>
        <taxon>Bacteria</taxon>
        <taxon>Bacillati</taxon>
        <taxon>Bacillota</taxon>
        <taxon>Clostridia</taxon>
        <taxon>Thermoanaerobacterales</taxon>
        <taxon>Thermoanaerobacteraceae</taxon>
        <taxon>Ammonifex</taxon>
    </lineage>
</organism>
<evidence type="ECO:0000313" key="1">
    <source>
        <dbReference type="EMBL" id="RDV80507.1"/>
    </source>
</evidence>
<sequence length="121" mass="13786">MRCQRCQAFIEEGEAYSCYGQTLCEDCYIELLNPPKACDPVAVASALATRRALGQSGTEGLTELQQKICRLIEERGKVTKEELLAELGIKPWELEKQLAVLRHCELVRAFKEENKVYFARF</sequence>
<dbReference type="OrthoDB" id="5516583at2"/>
<keyword evidence="2" id="KW-1185">Reference proteome</keyword>
<dbReference type="InterPro" id="IPR036388">
    <property type="entry name" value="WH-like_DNA-bd_sf"/>
</dbReference>
<dbReference type="InterPro" id="IPR036390">
    <property type="entry name" value="WH_DNA-bd_sf"/>
</dbReference>
<gene>
    <name evidence="1" type="ORF">DXX99_10735</name>
</gene>
<dbReference type="Proteomes" id="UP000256329">
    <property type="component" value="Unassembled WGS sequence"/>
</dbReference>
<evidence type="ECO:0000313" key="2">
    <source>
        <dbReference type="Proteomes" id="UP000256329"/>
    </source>
</evidence>